<evidence type="ECO:0000313" key="3">
    <source>
        <dbReference type="EMBL" id="MCS0584465.1"/>
    </source>
</evidence>
<dbReference type="InterPro" id="IPR001296">
    <property type="entry name" value="Glyco_trans_1"/>
</dbReference>
<evidence type="ECO:0000259" key="2">
    <source>
        <dbReference type="Pfam" id="PF13439"/>
    </source>
</evidence>
<accession>A0ABT1ZX04</accession>
<dbReference type="InterPro" id="IPR050194">
    <property type="entry name" value="Glycosyltransferase_grp1"/>
</dbReference>
<evidence type="ECO:0000313" key="4">
    <source>
        <dbReference type="Proteomes" id="UP001204151"/>
    </source>
</evidence>
<keyword evidence="4" id="KW-1185">Reference proteome</keyword>
<name>A0ABT1ZX04_9BURK</name>
<reference evidence="3 4" key="1">
    <citation type="submission" date="2022-08" db="EMBL/GenBank/DDBJ databases">
        <title>Reclassification of Massilia species as members of the genera Telluria, Duganella, Pseudoduganella, Mokoshia gen. nov. and Zemynaea gen. nov. using orthogonal and non-orthogonal genome-based approaches.</title>
        <authorList>
            <person name="Bowman J.P."/>
        </authorList>
    </citation>
    <scope>NUCLEOTIDE SEQUENCE [LARGE SCALE GENOMIC DNA]</scope>
    <source>
        <strain evidence="3 4">JCM 31316</strain>
    </source>
</reference>
<dbReference type="CDD" id="cd03801">
    <property type="entry name" value="GT4_PimA-like"/>
    <property type="match status" value="1"/>
</dbReference>
<dbReference type="RefSeq" id="WP_258819017.1">
    <property type="nucleotide sequence ID" value="NZ_JANUGW010000021.1"/>
</dbReference>
<comment type="caution">
    <text evidence="3">The sequence shown here is derived from an EMBL/GenBank/DDBJ whole genome shotgun (WGS) entry which is preliminary data.</text>
</comment>
<dbReference type="Pfam" id="PF13439">
    <property type="entry name" value="Glyco_transf_4"/>
    <property type="match status" value="1"/>
</dbReference>
<dbReference type="EMBL" id="JANUGW010000021">
    <property type="protein sequence ID" value="MCS0584465.1"/>
    <property type="molecule type" value="Genomic_DNA"/>
</dbReference>
<dbReference type="PANTHER" id="PTHR45947">
    <property type="entry name" value="SULFOQUINOVOSYL TRANSFERASE SQD2"/>
    <property type="match status" value="1"/>
</dbReference>
<dbReference type="InterPro" id="IPR028098">
    <property type="entry name" value="Glyco_trans_4-like_N"/>
</dbReference>
<dbReference type="SUPFAM" id="SSF53756">
    <property type="entry name" value="UDP-Glycosyltransferase/glycogen phosphorylase"/>
    <property type="match status" value="1"/>
</dbReference>
<feature type="domain" description="Glycosyltransferase subfamily 4-like N-terminal" evidence="2">
    <location>
        <begin position="72"/>
        <end position="216"/>
    </location>
</feature>
<dbReference type="Gene3D" id="3.40.50.2000">
    <property type="entry name" value="Glycogen Phosphorylase B"/>
    <property type="match status" value="2"/>
</dbReference>
<proteinExistence type="predicted"/>
<gene>
    <name evidence="3" type="ORF">NX784_23000</name>
</gene>
<protein>
    <submittedName>
        <fullName evidence="3">Glycosyltransferase family 4 protein</fullName>
    </submittedName>
</protein>
<dbReference type="PANTHER" id="PTHR45947:SF3">
    <property type="entry name" value="SULFOQUINOVOSYL TRANSFERASE SQD2"/>
    <property type="match status" value="1"/>
</dbReference>
<dbReference type="Pfam" id="PF00534">
    <property type="entry name" value="Glycos_transf_1"/>
    <property type="match status" value="1"/>
</dbReference>
<evidence type="ECO:0000259" key="1">
    <source>
        <dbReference type="Pfam" id="PF00534"/>
    </source>
</evidence>
<sequence length="416" mass="46822">MPSGCARLRCAATCKIHEWAIICVNYCNIATNTGDCVTMLERPCVVFTMRYPDDTGYVWNFTAAVRDRASAHLRERADVYMAFPKLSGNPSYQTKHLQPVELDFYDNTPRGRTAIEQFVRSHNVKVVVFMSAFSHTVCLDLLRRLGVRTLNTENNGFDPRRRDGALKKAAKYVARRVLRLQQHDLHLANSAAQEDFLLRYQMLPRDKVVLMRNSVDSVKYQPGDRAVARAQLGLDPDRFWLLAVSQARPEKRLERILHVVREVIDARPDRRIGFIYVGDGEPAAAWKQVATQLGLDDVCMFAGRQDHLVPYYHAADLFVHAAERESFGNAIVEAMASGLPVVASAALGPKEIILDGKTGAVAGVDDFVGFRQAVLHYVDNPEITKMHGKNARAHVDTAYNVVRQSKEFAAHIERFL</sequence>
<feature type="domain" description="Glycosyl transferase family 1" evidence="1">
    <location>
        <begin position="226"/>
        <end position="393"/>
    </location>
</feature>
<organism evidence="3 4">
    <name type="scientific">Massilia pinisoli</name>
    <dbReference type="NCBI Taxonomy" id="1772194"/>
    <lineage>
        <taxon>Bacteria</taxon>
        <taxon>Pseudomonadati</taxon>
        <taxon>Pseudomonadota</taxon>
        <taxon>Betaproteobacteria</taxon>
        <taxon>Burkholderiales</taxon>
        <taxon>Oxalobacteraceae</taxon>
        <taxon>Telluria group</taxon>
        <taxon>Massilia</taxon>
    </lineage>
</organism>
<dbReference type="Proteomes" id="UP001204151">
    <property type="component" value="Unassembled WGS sequence"/>
</dbReference>